<dbReference type="EMBL" id="NHYD01002331">
    <property type="protein sequence ID" value="PPQ87238.1"/>
    <property type="molecule type" value="Genomic_DNA"/>
</dbReference>
<dbReference type="PANTHER" id="PTHR45831">
    <property type="entry name" value="LD24721P"/>
    <property type="match status" value="1"/>
</dbReference>
<protein>
    <recommendedName>
        <fullName evidence="6">C3H1-type domain-containing protein</fullName>
    </recommendedName>
</protein>
<dbReference type="GO" id="GO:0072380">
    <property type="term" value="C:TRC complex"/>
    <property type="evidence" value="ECO:0007669"/>
    <property type="project" value="TreeGrafter"/>
</dbReference>
<dbReference type="InterPro" id="IPR011990">
    <property type="entry name" value="TPR-like_helical_dom_sf"/>
</dbReference>
<proteinExistence type="predicted"/>
<dbReference type="PROSITE" id="PS50103">
    <property type="entry name" value="ZF_C3H1"/>
    <property type="match status" value="2"/>
</dbReference>
<feature type="zinc finger region" description="C3H1-type" evidence="4">
    <location>
        <begin position="308"/>
        <end position="336"/>
    </location>
</feature>
<feature type="compositionally biased region" description="Low complexity" evidence="5">
    <location>
        <begin position="417"/>
        <end position="432"/>
    </location>
</feature>
<dbReference type="GO" id="GO:0006620">
    <property type="term" value="P:post-translational protein targeting to endoplasmic reticulum membrane"/>
    <property type="evidence" value="ECO:0007669"/>
    <property type="project" value="TreeGrafter"/>
</dbReference>
<organism evidence="7 8">
    <name type="scientific">Psilocybe cyanescens</name>
    <dbReference type="NCBI Taxonomy" id="93625"/>
    <lineage>
        <taxon>Eukaryota</taxon>
        <taxon>Fungi</taxon>
        <taxon>Dikarya</taxon>
        <taxon>Basidiomycota</taxon>
        <taxon>Agaricomycotina</taxon>
        <taxon>Agaricomycetes</taxon>
        <taxon>Agaricomycetidae</taxon>
        <taxon>Agaricales</taxon>
        <taxon>Agaricineae</taxon>
        <taxon>Strophariaceae</taxon>
        <taxon>Psilocybe</taxon>
    </lineage>
</organism>
<feature type="zinc finger region" description="C3H1-type" evidence="4">
    <location>
        <begin position="279"/>
        <end position="301"/>
    </location>
</feature>
<feature type="domain" description="C3H1-type" evidence="6">
    <location>
        <begin position="308"/>
        <end position="336"/>
    </location>
</feature>
<dbReference type="InterPro" id="IPR047150">
    <property type="entry name" value="SGT"/>
</dbReference>
<dbReference type="AlphaFoldDB" id="A0A409X8W7"/>
<dbReference type="Gene3D" id="3.30.1370.210">
    <property type="match status" value="1"/>
</dbReference>
<dbReference type="Proteomes" id="UP000283269">
    <property type="component" value="Unassembled WGS sequence"/>
</dbReference>
<dbReference type="InterPro" id="IPR013105">
    <property type="entry name" value="TPR_2"/>
</dbReference>
<gene>
    <name evidence="7" type="ORF">CVT25_004088</name>
</gene>
<feature type="repeat" description="TPR" evidence="3">
    <location>
        <begin position="144"/>
        <end position="177"/>
    </location>
</feature>
<evidence type="ECO:0000256" key="4">
    <source>
        <dbReference type="PROSITE-ProRule" id="PRU00723"/>
    </source>
</evidence>
<comment type="caution">
    <text evidence="7">The sequence shown here is derived from an EMBL/GenBank/DDBJ whole genome shotgun (WGS) entry which is preliminary data.</text>
</comment>
<keyword evidence="1" id="KW-0677">Repeat</keyword>
<dbReference type="STRING" id="93625.A0A409X8W7"/>
<evidence type="ECO:0000256" key="5">
    <source>
        <dbReference type="SAM" id="MobiDB-lite"/>
    </source>
</evidence>
<sequence length="531" mass="56893">MSTPSQNEATVAKSVLKAAPSTVAEQVPATTTIAVSAVPADATADPVNTTTTTSAEEKKDANALAADDSTSVTPAPSVTVVLSPPKSTEELIAARALKRIARKTAIREKAEGHKRAGDILFDLKNYKASYPHYLQAIELCGTKPSYFISLAAAYRKLKWYEEAAHAATRALTLDPKNTEARYVRGVSRLEQRLLKPAKIDFETVLEHEPSHLLARAALTEVTHFIETSTQLGKHELGPNPVEELVKDVDFGFPQYDFEALEIAELSDSSDCNHIGNGIQCRFYNHDGCGRGTTCTFSHAPDEKSVRDDLGKNVCIYFLLDSCKFGAAKCIYSHSKNALPKRGWWTSPEQVAKVKSVLEVAEQKSREQRQLDNERWKAHVKAMKAAGRPPKSAGVKQTSKKPKVEGEAEGEKSATTNDVVVEGEAAPVPAPAGDEPPKSAGLEQKKTREGGKASAGGARRKGPAVAGRRKKSSAAKPAETAPADAAPVPATTATAAIDTQPADNSKSSFTDYKLNAVPPADIKAEAPVTLSY</sequence>
<accession>A0A409X8W7</accession>
<dbReference type="OrthoDB" id="629492at2759"/>
<dbReference type="SMART" id="SM00028">
    <property type="entry name" value="TPR"/>
    <property type="match status" value="3"/>
</dbReference>
<feature type="compositionally biased region" description="Basic residues" evidence="5">
    <location>
        <begin position="457"/>
        <end position="472"/>
    </location>
</feature>
<name>A0A409X8W7_PSICY</name>
<feature type="compositionally biased region" description="Low complexity" evidence="5">
    <location>
        <begin position="69"/>
        <end position="80"/>
    </location>
</feature>
<evidence type="ECO:0000313" key="8">
    <source>
        <dbReference type="Proteomes" id="UP000283269"/>
    </source>
</evidence>
<feature type="region of interest" description="Disordered" evidence="5">
    <location>
        <begin position="364"/>
        <end position="520"/>
    </location>
</feature>
<dbReference type="Gene3D" id="1.25.40.10">
    <property type="entry name" value="Tetratricopeptide repeat domain"/>
    <property type="match status" value="1"/>
</dbReference>
<evidence type="ECO:0000313" key="7">
    <source>
        <dbReference type="EMBL" id="PPQ87238.1"/>
    </source>
</evidence>
<dbReference type="SUPFAM" id="SSF48452">
    <property type="entry name" value="TPR-like"/>
    <property type="match status" value="1"/>
</dbReference>
<feature type="compositionally biased region" description="Basic and acidic residues" evidence="5">
    <location>
        <begin position="364"/>
        <end position="376"/>
    </location>
</feature>
<evidence type="ECO:0000259" key="6">
    <source>
        <dbReference type="PROSITE" id="PS50103"/>
    </source>
</evidence>
<evidence type="ECO:0000256" key="1">
    <source>
        <dbReference type="ARBA" id="ARBA00022737"/>
    </source>
</evidence>
<dbReference type="PANTHER" id="PTHR45831:SF5">
    <property type="entry name" value="STI1 DOMAIN-CONTAINING PROTEIN"/>
    <property type="match status" value="1"/>
</dbReference>
<dbReference type="SMART" id="SM00356">
    <property type="entry name" value="ZnF_C3H1"/>
    <property type="match status" value="2"/>
</dbReference>
<feature type="compositionally biased region" description="Low complexity" evidence="5">
    <location>
        <begin position="473"/>
        <end position="502"/>
    </location>
</feature>
<dbReference type="PROSITE" id="PS50005">
    <property type="entry name" value="TPR"/>
    <property type="match status" value="1"/>
</dbReference>
<keyword evidence="4" id="KW-0862">Zinc</keyword>
<keyword evidence="4" id="KW-0479">Metal-binding</keyword>
<dbReference type="GO" id="GO:0016020">
    <property type="term" value="C:membrane"/>
    <property type="evidence" value="ECO:0007669"/>
    <property type="project" value="TreeGrafter"/>
</dbReference>
<feature type="region of interest" description="Disordered" evidence="5">
    <location>
        <begin position="35"/>
        <end position="80"/>
    </location>
</feature>
<dbReference type="InterPro" id="IPR019734">
    <property type="entry name" value="TPR_rpt"/>
</dbReference>
<dbReference type="Pfam" id="PF07719">
    <property type="entry name" value="TPR_2"/>
    <property type="match status" value="1"/>
</dbReference>
<keyword evidence="4" id="KW-0863">Zinc-finger</keyword>
<evidence type="ECO:0000256" key="2">
    <source>
        <dbReference type="ARBA" id="ARBA00022803"/>
    </source>
</evidence>
<dbReference type="GO" id="GO:0008270">
    <property type="term" value="F:zinc ion binding"/>
    <property type="evidence" value="ECO:0007669"/>
    <property type="project" value="UniProtKB-KW"/>
</dbReference>
<evidence type="ECO:0000256" key="3">
    <source>
        <dbReference type="PROSITE-ProRule" id="PRU00339"/>
    </source>
</evidence>
<keyword evidence="8" id="KW-1185">Reference proteome</keyword>
<dbReference type="InterPro" id="IPR000571">
    <property type="entry name" value="Znf_CCCH"/>
</dbReference>
<dbReference type="InParanoid" id="A0A409X8W7"/>
<dbReference type="GO" id="GO:0060090">
    <property type="term" value="F:molecular adaptor activity"/>
    <property type="evidence" value="ECO:0007669"/>
    <property type="project" value="TreeGrafter"/>
</dbReference>
<feature type="domain" description="C3H1-type" evidence="6">
    <location>
        <begin position="279"/>
        <end position="301"/>
    </location>
</feature>
<reference evidence="7 8" key="1">
    <citation type="journal article" date="2018" name="Evol. Lett.">
        <title>Horizontal gene cluster transfer increased hallucinogenic mushroom diversity.</title>
        <authorList>
            <person name="Reynolds H.T."/>
            <person name="Vijayakumar V."/>
            <person name="Gluck-Thaler E."/>
            <person name="Korotkin H.B."/>
            <person name="Matheny P.B."/>
            <person name="Slot J.C."/>
        </authorList>
    </citation>
    <scope>NUCLEOTIDE SEQUENCE [LARGE SCALE GENOMIC DNA]</scope>
    <source>
        <strain evidence="7 8">2631</strain>
    </source>
</reference>
<feature type="compositionally biased region" description="Basic and acidic residues" evidence="5">
    <location>
        <begin position="401"/>
        <end position="411"/>
    </location>
</feature>
<keyword evidence="2 3" id="KW-0802">TPR repeat</keyword>